<dbReference type="PANTHER" id="PTHR44196:SF2">
    <property type="entry name" value="SHORT-CHAIN DEHYDROGENASE-RELATED"/>
    <property type="match status" value="1"/>
</dbReference>
<dbReference type="SUPFAM" id="SSF51735">
    <property type="entry name" value="NAD(P)-binding Rossmann-fold domains"/>
    <property type="match status" value="1"/>
</dbReference>
<name>A0A1G7H871_9SPHI</name>
<keyword evidence="2" id="KW-0560">Oxidoreductase</keyword>
<protein>
    <recommendedName>
        <fullName evidence="6">Short-chain dehydrogenase</fullName>
    </recommendedName>
</protein>
<dbReference type="InterPro" id="IPR002347">
    <property type="entry name" value="SDR_fam"/>
</dbReference>
<dbReference type="EMBL" id="FNAI01000011">
    <property type="protein sequence ID" value="SDE96474.1"/>
    <property type="molecule type" value="Genomic_DNA"/>
</dbReference>
<dbReference type="RefSeq" id="WP_091152447.1">
    <property type="nucleotide sequence ID" value="NZ_FNAI01000011.1"/>
</dbReference>
<dbReference type="PRINTS" id="PR00080">
    <property type="entry name" value="SDRFAMILY"/>
</dbReference>
<dbReference type="STRING" id="1391627.SAMN05216464_111100"/>
<evidence type="ECO:0000256" key="3">
    <source>
        <dbReference type="RuleBase" id="RU000363"/>
    </source>
</evidence>
<dbReference type="PIRSF" id="PIRSF000126">
    <property type="entry name" value="11-beta-HSD1"/>
    <property type="match status" value="1"/>
</dbReference>
<dbReference type="OrthoDB" id="9808814at2"/>
<dbReference type="GO" id="GO:0016491">
    <property type="term" value="F:oxidoreductase activity"/>
    <property type="evidence" value="ECO:0007669"/>
    <property type="project" value="UniProtKB-KW"/>
</dbReference>
<dbReference type="Pfam" id="PF00106">
    <property type="entry name" value="adh_short"/>
    <property type="match status" value="1"/>
</dbReference>
<evidence type="ECO:0008006" key="6">
    <source>
        <dbReference type="Google" id="ProtNLM"/>
    </source>
</evidence>
<organism evidence="4 5">
    <name type="scientific">Mucilaginibacter pineti</name>
    <dbReference type="NCBI Taxonomy" id="1391627"/>
    <lineage>
        <taxon>Bacteria</taxon>
        <taxon>Pseudomonadati</taxon>
        <taxon>Bacteroidota</taxon>
        <taxon>Sphingobacteriia</taxon>
        <taxon>Sphingobacteriales</taxon>
        <taxon>Sphingobacteriaceae</taxon>
        <taxon>Mucilaginibacter</taxon>
    </lineage>
</organism>
<sequence>MENQQKTALITGGTSGIGKELAKLFANDHYNLIIVARDQSELESATRELGASGVQVETISKDLSKMDEAFALCQELEDRQIDVLVNDAGQGVYGLFKDNDIERELDIIHLNICATVILTKYFVQQMAARGEGKVLNLGSVAGKVPGPWQAVYHATKAFVLSFTTAIREEMKDSGITFTALMPGITDTDFFNKAGMNDSKALQDESVKANPADVAKDGYEALMAGEDRVISGFKNKMQVSMANLMPDSAVAHNMNEQQQPVEQEQQQQNKQS</sequence>
<reference evidence="4 5" key="1">
    <citation type="submission" date="2016-10" db="EMBL/GenBank/DDBJ databases">
        <authorList>
            <person name="de Groot N.N."/>
        </authorList>
    </citation>
    <scope>NUCLEOTIDE SEQUENCE [LARGE SCALE GENOMIC DNA]</scope>
    <source>
        <strain evidence="4 5">47C3B</strain>
    </source>
</reference>
<evidence type="ECO:0000256" key="2">
    <source>
        <dbReference type="ARBA" id="ARBA00023002"/>
    </source>
</evidence>
<dbReference type="Gene3D" id="3.40.50.720">
    <property type="entry name" value="NAD(P)-binding Rossmann-like Domain"/>
    <property type="match status" value="1"/>
</dbReference>
<accession>A0A1G7H871</accession>
<evidence type="ECO:0000313" key="5">
    <source>
        <dbReference type="Proteomes" id="UP000199072"/>
    </source>
</evidence>
<proteinExistence type="inferred from homology"/>
<keyword evidence="5" id="KW-1185">Reference proteome</keyword>
<dbReference type="InterPro" id="IPR036291">
    <property type="entry name" value="NAD(P)-bd_dom_sf"/>
</dbReference>
<evidence type="ECO:0000313" key="4">
    <source>
        <dbReference type="EMBL" id="SDE96474.1"/>
    </source>
</evidence>
<dbReference type="PRINTS" id="PR00081">
    <property type="entry name" value="GDHRDH"/>
</dbReference>
<dbReference type="AlphaFoldDB" id="A0A1G7H871"/>
<evidence type="ECO:0000256" key="1">
    <source>
        <dbReference type="ARBA" id="ARBA00006484"/>
    </source>
</evidence>
<dbReference type="GO" id="GO:0016020">
    <property type="term" value="C:membrane"/>
    <property type="evidence" value="ECO:0007669"/>
    <property type="project" value="TreeGrafter"/>
</dbReference>
<dbReference type="PANTHER" id="PTHR44196">
    <property type="entry name" value="DEHYDROGENASE/REDUCTASE SDR FAMILY MEMBER 7B"/>
    <property type="match status" value="1"/>
</dbReference>
<dbReference type="CDD" id="cd05233">
    <property type="entry name" value="SDR_c"/>
    <property type="match status" value="1"/>
</dbReference>
<dbReference type="Proteomes" id="UP000199072">
    <property type="component" value="Unassembled WGS sequence"/>
</dbReference>
<comment type="similarity">
    <text evidence="1 3">Belongs to the short-chain dehydrogenases/reductases (SDR) family.</text>
</comment>
<gene>
    <name evidence="4" type="ORF">SAMN05216464_111100</name>
</gene>